<protein>
    <submittedName>
        <fullName evidence="1">Uncharacterized protein</fullName>
    </submittedName>
</protein>
<dbReference type="Proteomes" id="UP000324040">
    <property type="component" value="Segment"/>
</dbReference>
<dbReference type="EMBL" id="MN013088">
    <property type="protein sequence ID" value="QEG13520.1"/>
    <property type="molecule type" value="Genomic_DNA"/>
</dbReference>
<reference evidence="1 2" key="1">
    <citation type="submission" date="2019-06" db="EMBL/GenBank/DDBJ databases">
        <authorList>
            <person name="Handoko Y.A."/>
            <person name="Wardani A.K."/>
            <person name="Sutrisno A.A."/>
            <person name="Widjanarko S.B."/>
            <person name="Sharma R."/>
            <person name="Grose J.H."/>
        </authorList>
    </citation>
    <scope>NUCLEOTIDE SEQUENCE [LARGE SCALE GENOMIC DNA]</scope>
</reference>
<keyword evidence="2" id="KW-1185">Reference proteome</keyword>
<evidence type="ECO:0000313" key="2">
    <source>
        <dbReference type="Proteomes" id="UP000324040"/>
    </source>
</evidence>
<proteinExistence type="predicted"/>
<accession>A0A5B9NN06</accession>
<evidence type="ECO:0000313" key="1">
    <source>
        <dbReference type="EMBL" id="QEG13520.1"/>
    </source>
</evidence>
<organism evidence="1 2">
    <name type="scientific">Bacillus phage vB_BspS_SplendidRed</name>
    <dbReference type="NCBI Taxonomy" id="2591379"/>
    <lineage>
        <taxon>Viruses</taxon>
        <taxon>Duplodnaviria</taxon>
        <taxon>Heunggongvirae</taxon>
        <taxon>Uroviricota</taxon>
        <taxon>Caudoviricetes</taxon>
        <taxon>Trautnerviridae</taxon>
        <taxon>Polsinellivirinae</taxon>
        <taxon>Splendidredvirus</taxon>
        <taxon>Splendidredvirus splendidred</taxon>
    </lineage>
</organism>
<name>A0A5B9NN06_9CAUD</name>
<gene>
    <name evidence="1" type="ORF">SPLENDIDRED_46</name>
</gene>
<sequence length="94" mass="11250">MADKLRAVKYIQTTDLIGQTIVVYLKDDKQKNGIDFYVEAAGENYISGYDRERLNIRFETSDIEQILGPFNMGLERRKENDKLQRRFRQRFNRK</sequence>